<dbReference type="STRING" id="10029.G3GUA1"/>
<dbReference type="GO" id="GO:0004674">
    <property type="term" value="F:protein serine/threonine kinase activity"/>
    <property type="evidence" value="ECO:0007669"/>
    <property type="project" value="TreeGrafter"/>
</dbReference>
<evidence type="ECO:0000256" key="1">
    <source>
        <dbReference type="ARBA" id="ARBA00004245"/>
    </source>
</evidence>
<dbReference type="EMBL" id="JH000027">
    <property type="protein sequence ID" value="EGV95658.1"/>
    <property type="molecule type" value="Genomic_DNA"/>
</dbReference>
<dbReference type="Proteomes" id="UP000001075">
    <property type="component" value="Unassembled WGS sequence"/>
</dbReference>
<evidence type="ECO:0000256" key="4">
    <source>
        <dbReference type="ARBA" id="ARBA00022737"/>
    </source>
</evidence>
<keyword evidence="6" id="KW-0966">Cell projection</keyword>
<feature type="domain" description="Myosin motor" evidence="8">
    <location>
        <begin position="1"/>
        <end position="237"/>
    </location>
</feature>
<comment type="subcellular location">
    <subcellularLocation>
        <location evidence="2">Cell projection</location>
    </subcellularLocation>
    <subcellularLocation>
        <location evidence="1">Cytoplasm</location>
        <location evidence="1">Cytoskeleton</location>
    </subcellularLocation>
</comment>
<keyword evidence="7" id="KW-0505">Motor protein</keyword>
<dbReference type="AlphaFoldDB" id="G3GUA1"/>
<dbReference type="GO" id="GO:0032426">
    <property type="term" value="C:stereocilium tip"/>
    <property type="evidence" value="ECO:0007669"/>
    <property type="project" value="TreeGrafter"/>
</dbReference>
<comment type="caution">
    <text evidence="7">Lacks conserved residue(s) required for the propagation of feature annotation.</text>
</comment>
<comment type="similarity">
    <text evidence="7">Belongs to the TRAFAC class myosin-kinesin ATPase superfamily. Myosin family.</text>
</comment>
<sequence length="237" mass="26921">MNVGILDIFGFEDFQRNSFEQLCINIANEQIQYYFNQHVFALEQMEYQNEGIDAVLVQYEDNRPLLDMFLQKPLGLLALLDEESRFPQATDQTLVDKFEDNLRCKFFWRPKGVELCFGIRHYAGPVLYDASGVLEKNRDTLPADVVVVLRTSENKLLQQLFSIPLTKTDASWLQPGLINMDTPEILRAGMAELPGVSPLKAPPQLVSGQMIPVSSKVNRLYDRIFLEDSSAGNCTLP</sequence>
<dbReference type="GO" id="GO:0001917">
    <property type="term" value="C:photoreceptor inner segment"/>
    <property type="evidence" value="ECO:0007669"/>
    <property type="project" value="TreeGrafter"/>
</dbReference>
<evidence type="ECO:0000256" key="3">
    <source>
        <dbReference type="ARBA" id="ARBA00022490"/>
    </source>
</evidence>
<keyword evidence="7" id="KW-0518">Myosin</keyword>
<keyword evidence="5" id="KW-0206">Cytoskeleton</keyword>
<dbReference type="PaxDb" id="10029-XP_007633550.1"/>
<dbReference type="GO" id="GO:0000146">
    <property type="term" value="F:microfilament motor activity"/>
    <property type="evidence" value="ECO:0007669"/>
    <property type="project" value="TreeGrafter"/>
</dbReference>
<dbReference type="GO" id="GO:0003779">
    <property type="term" value="F:actin binding"/>
    <property type="evidence" value="ECO:0007669"/>
    <property type="project" value="UniProtKB-KW"/>
</dbReference>
<evidence type="ECO:0000313" key="9">
    <source>
        <dbReference type="EMBL" id="EGV95658.1"/>
    </source>
</evidence>
<dbReference type="InterPro" id="IPR027417">
    <property type="entry name" value="P-loop_NTPase"/>
</dbReference>
<dbReference type="GO" id="GO:0016459">
    <property type="term" value="C:myosin complex"/>
    <property type="evidence" value="ECO:0007669"/>
    <property type="project" value="UniProtKB-KW"/>
</dbReference>
<protein>
    <submittedName>
        <fullName evidence="9">Myosin-IIIB</fullName>
    </submittedName>
</protein>
<gene>
    <name evidence="9" type="ORF">I79_001255</name>
</gene>
<dbReference type="PANTHER" id="PTHR46256">
    <property type="entry name" value="AGAP011099-PA"/>
    <property type="match status" value="1"/>
</dbReference>
<evidence type="ECO:0000256" key="7">
    <source>
        <dbReference type="PROSITE-ProRule" id="PRU00782"/>
    </source>
</evidence>
<dbReference type="Pfam" id="PF00063">
    <property type="entry name" value="Myosin_head"/>
    <property type="match status" value="1"/>
</dbReference>
<dbReference type="GO" id="GO:0005524">
    <property type="term" value="F:ATP binding"/>
    <property type="evidence" value="ECO:0007669"/>
    <property type="project" value="InterPro"/>
</dbReference>
<organism evidence="9 10">
    <name type="scientific">Cricetulus griseus</name>
    <name type="common">Chinese hamster</name>
    <name type="synonym">Cricetulus barabensis griseus</name>
    <dbReference type="NCBI Taxonomy" id="10029"/>
    <lineage>
        <taxon>Eukaryota</taxon>
        <taxon>Metazoa</taxon>
        <taxon>Chordata</taxon>
        <taxon>Craniata</taxon>
        <taxon>Vertebrata</taxon>
        <taxon>Euteleostomi</taxon>
        <taxon>Mammalia</taxon>
        <taxon>Eutheria</taxon>
        <taxon>Euarchontoglires</taxon>
        <taxon>Glires</taxon>
        <taxon>Rodentia</taxon>
        <taxon>Myomorpha</taxon>
        <taxon>Muroidea</taxon>
        <taxon>Cricetidae</taxon>
        <taxon>Cricetinae</taxon>
        <taxon>Cricetulus</taxon>
    </lineage>
</organism>
<dbReference type="InParanoid" id="G3GUA1"/>
<reference evidence="10" key="1">
    <citation type="journal article" date="2011" name="Nat. Biotechnol.">
        <title>The genomic sequence of the Chinese hamster ovary (CHO)-K1 cell line.</title>
        <authorList>
            <person name="Xu X."/>
            <person name="Nagarajan H."/>
            <person name="Lewis N.E."/>
            <person name="Pan S."/>
            <person name="Cai Z."/>
            <person name="Liu X."/>
            <person name="Chen W."/>
            <person name="Xie M."/>
            <person name="Wang W."/>
            <person name="Hammond S."/>
            <person name="Andersen M.R."/>
            <person name="Neff N."/>
            <person name="Passarelli B."/>
            <person name="Koh W."/>
            <person name="Fan H.C."/>
            <person name="Wang J."/>
            <person name="Gui Y."/>
            <person name="Lee K.H."/>
            <person name="Betenbaugh M.J."/>
            <person name="Quake S.R."/>
            <person name="Famili I."/>
            <person name="Palsson B.O."/>
            <person name="Wang J."/>
        </authorList>
    </citation>
    <scope>NUCLEOTIDE SEQUENCE [LARGE SCALE GENOMIC DNA]</scope>
    <source>
        <strain evidence="10">CHO K1 cell line</strain>
    </source>
</reference>
<dbReference type="InterPro" id="IPR001609">
    <property type="entry name" value="Myosin_head_motor_dom-like"/>
</dbReference>
<evidence type="ECO:0000259" key="8">
    <source>
        <dbReference type="PROSITE" id="PS51456"/>
    </source>
</evidence>
<dbReference type="FunFam" id="1.20.58.530:FF:000010">
    <property type="entry name" value="Myosin IIIA"/>
    <property type="match status" value="1"/>
</dbReference>
<dbReference type="GO" id="GO:0032433">
    <property type="term" value="C:filopodium tip"/>
    <property type="evidence" value="ECO:0007669"/>
    <property type="project" value="TreeGrafter"/>
</dbReference>
<dbReference type="InterPro" id="IPR052409">
    <property type="entry name" value="Myosin-III_kinase_activity"/>
</dbReference>
<dbReference type="SMART" id="SM00242">
    <property type="entry name" value="MYSc"/>
    <property type="match status" value="1"/>
</dbReference>
<dbReference type="Gene3D" id="1.20.58.530">
    <property type="match status" value="1"/>
</dbReference>
<keyword evidence="4" id="KW-0677">Repeat</keyword>
<dbReference type="PANTHER" id="PTHR46256:SF1">
    <property type="entry name" value="MYOSIN-IIIB"/>
    <property type="match status" value="1"/>
</dbReference>
<dbReference type="GO" id="GO:0051491">
    <property type="term" value="P:positive regulation of filopodium assembly"/>
    <property type="evidence" value="ECO:0007669"/>
    <property type="project" value="TreeGrafter"/>
</dbReference>
<accession>G3GUA1</accession>
<name>G3GUA1_CRIGR</name>
<dbReference type="GO" id="GO:0030832">
    <property type="term" value="P:regulation of actin filament length"/>
    <property type="evidence" value="ECO:0007669"/>
    <property type="project" value="TreeGrafter"/>
</dbReference>
<evidence type="ECO:0000256" key="6">
    <source>
        <dbReference type="ARBA" id="ARBA00023273"/>
    </source>
</evidence>
<dbReference type="GO" id="GO:0007605">
    <property type="term" value="P:sensory perception of sound"/>
    <property type="evidence" value="ECO:0007669"/>
    <property type="project" value="TreeGrafter"/>
</dbReference>
<dbReference type="PROSITE" id="PS51456">
    <property type="entry name" value="MYOSIN_MOTOR"/>
    <property type="match status" value="1"/>
</dbReference>
<evidence type="ECO:0000256" key="2">
    <source>
        <dbReference type="ARBA" id="ARBA00004316"/>
    </source>
</evidence>
<proteinExistence type="inferred from homology"/>
<dbReference type="SUPFAM" id="SSF52540">
    <property type="entry name" value="P-loop containing nucleoside triphosphate hydrolases"/>
    <property type="match status" value="1"/>
</dbReference>
<dbReference type="PRINTS" id="PR00193">
    <property type="entry name" value="MYOSINHEAVY"/>
</dbReference>
<evidence type="ECO:0000256" key="5">
    <source>
        <dbReference type="ARBA" id="ARBA00023212"/>
    </source>
</evidence>
<keyword evidence="3" id="KW-0963">Cytoplasm</keyword>
<keyword evidence="7" id="KW-0009">Actin-binding</keyword>
<evidence type="ECO:0000313" key="10">
    <source>
        <dbReference type="Proteomes" id="UP000001075"/>
    </source>
</evidence>